<dbReference type="InParanoid" id="D8LTX4"/>
<dbReference type="InterPro" id="IPR000719">
    <property type="entry name" value="Prot_kinase_dom"/>
</dbReference>
<organism evidence="10 11">
    <name type="scientific">Ectocarpus siliculosus</name>
    <name type="common">Brown alga</name>
    <name type="synonym">Conferva siliculosa</name>
    <dbReference type="NCBI Taxonomy" id="2880"/>
    <lineage>
        <taxon>Eukaryota</taxon>
        <taxon>Sar</taxon>
        <taxon>Stramenopiles</taxon>
        <taxon>Ochrophyta</taxon>
        <taxon>PX clade</taxon>
        <taxon>Phaeophyceae</taxon>
        <taxon>Ectocarpales</taxon>
        <taxon>Ectocarpaceae</taxon>
        <taxon>Ectocarpus</taxon>
    </lineage>
</organism>
<dbReference type="PROSITE" id="PS50011">
    <property type="entry name" value="PROTEIN_KINASE_DOM"/>
    <property type="match status" value="1"/>
</dbReference>
<dbReference type="GO" id="GO:0004674">
    <property type="term" value="F:protein serine/threonine kinase activity"/>
    <property type="evidence" value="ECO:0007669"/>
    <property type="project" value="UniProtKB-KW"/>
</dbReference>
<evidence type="ECO:0000256" key="2">
    <source>
        <dbReference type="ARBA" id="ARBA00022527"/>
    </source>
</evidence>
<accession>D8LTX4</accession>
<evidence type="ECO:0000256" key="1">
    <source>
        <dbReference type="ARBA" id="ARBA00012513"/>
    </source>
</evidence>
<evidence type="ECO:0000313" key="10">
    <source>
        <dbReference type="EMBL" id="CBN75364.1"/>
    </source>
</evidence>
<dbReference type="PROSITE" id="PS00108">
    <property type="entry name" value="PROTEIN_KINASE_ST"/>
    <property type="match status" value="1"/>
</dbReference>
<comment type="catalytic activity">
    <reaction evidence="7">
        <text>L-threonyl-[protein] + ATP = O-phospho-L-threonyl-[protein] + ADP + H(+)</text>
        <dbReference type="Rhea" id="RHEA:46608"/>
        <dbReference type="Rhea" id="RHEA-COMP:11060"/>
        <dbReference type="Rhea" id="RHEA-COMP:11605"/>
        <dbReference type="ChEBI" id="CHEBI:15378"/>
        <dbReference type="ChEBI" id="CHEBI:30013"/>
        <dbReference type="ChEBI" id="CHEBI:30616"/>
        <dbReference type="ChEBI" id="CHEBI:61977"/>
        <dbReference type="ChEBI" id="CHEBI:456216"/>
        <dbReference type="EC" id="2.7.11.1"/>
    </reaction>
</comment>
<dbReference type="STRING" id="2880.D8LTX4"/>
<dbReference type="InterPro" id="IPR051131">
    <property type="entry name" value="NEK_Ser/Thr_kinase_NIMA"/>
</dbReference>
<dbReference type="EMBL" id="FN649138">
    <property type="protein sequence ID" value="CBN75364.1"/>
    <property type="molecule type" value="Genomic_DNA"/>
</dbReference>
<dbReference type="Gene3D" id="1.10.510.10">
    <property type="entry name" value="Transferase(Phosphotransferase) domain 1"/>
    <property type="match status" value="1"/>
</dbReference>
<keyword evidence="4" id="KW-0547">Nucleotide-binding</keyword>
<name>D8LTX4_ECTSI</name>
<evidence type="ECO:0000256" key="3">
    <source>
        <dbReference type="ARBA" id="ARBA00022679"/>
    </source>
</evidence>
<keyword evidence="6" id="KW-0067">ATP-binding</keyword>
<dbReference type="EC" id="2.7.11.1" evidence="1"/>
<evidence type="ECO:0000313" key="11">
    <source>
        <dbReference type="Proteomes" id="UP000002630"/>
    </source>
</evidence>
<keyword evidence="2" id="KW-0723">Serine/threonine-protein kinase</keyword>
<dbReference type="eggNOG" id="KOG0591">
    <property type="taxonomic scope" value="Eukaryota"/>
</dbReference>
<dbReference type="EMBL" id="FN649751">
    <property type="protein sequence ID" value="CBN75364.1"/>
    <property type="molecule type" value="Genomic_DNA"/>
</dbReference>
<sequence length="217" mass="24587">MRAAAGALNRPVRKALEHEVHFEERIIWRYFSQMRIMHRDIKPANIFLTLKGQVKVGDLGLGRVMSTEDDLAYSKVGTPLDMSIEVLGGGGYSWKSDVWSLGCVLYELAMLRSPFKSKNLNRNSLYKKISIGDYPPMLPYYSEELRALATGMISTNPGERPSVEEAHSIALAMKRKMDAMGNPATPPPELRTLRSVFFFWFPATLSRIIPSTDVYRR</sequence>
<evidence type="ECO:0000256" key="5">
    <source>
        <dbReference type="ARBA" id="ARBA00022777"/>
    </source>
</evidence>
<dbReference type="Proteomes" id="UP000002630">
    <property type="component" value="Linkage Group LG26"/>
</dbReference>
<dbReference type="SUPFAM" id="SSF56112">
    <property type="entry name" value="Protein kinase-like (PK-like)"/>
    <property type="match status" value="1"/>
</dbReference>
<evidence type="ECO:0000256" key="7">
    <source>
        <dbReference type="ARBA" id="ARBA00047899"/>
    </source>
</evidence>
<dbReference type="OMA" id="HEVHFEE"/>
<evidence type="ECO:0000256" key="4">
    <source>
        <dbReference type="ARBA" id="ARBA00022741"/>
    </source>
</evidence>
<gene>
    <name evidence="10" type="ORF">Esi_0090_0042</name>
</gene>
<dbReference type="SMART" id="SM00220">
    <property type="entry name" value="S_TKc"/>
    <property type="match status" value="1"/>
</dbReference>
<protein>
    <recommendedName>
        <fullName evidence="1">non-specific serine/threonine protein kinase</fullName>
        <ecNumber evidence="1">2.7.11.1</ecNumber>
    </recommendedName>
</protein>
<dbReference type="Pfam" id="PF00069">
    <property type="entry name" value="Pkinase"/>
    <property type="match status" value="1"/>
</dbReference>
<comment type="catalytic activity">
    <reaction evidence="8">
        <text>L-seryl-[protein] + ATP = O-phospho-L-seryl-[protein] + ADP + H(+)</text>
        <dbReference type="Rhea" id="RHEA:17989"/>
        <dbReference type="Rhea" id="RHEA-COMP:9863"/>
        <dbReference type="Rhea" id="RHEA-COMP:11604"/>
        <dbReference type="ChEBI" id="CHEBI:15378"/>
        <dbReference type="ChEBI" id="CHEBI:29999"/>
        <dbReference type="ChEBI" id="CHEBI:30616"/>
        <dbReference type="ChEBI" id="CHEBI:83421"/>
        <dbReference type="ChEBI" id="CHEBI:456216"/>
        <dbReference type="EC" id="2.7.11.1"/>
    </reaction>
</comment>
<keyword evidence="3" id="KW-0808">Transferase</keyword>
<keyword evidence="5" id="KW-0418">Kinase</keyword>
<dbReference type="InterPro" id="IPR011009">
    <property type="entry name" value="Kinase-like_dom_sf"/>
</dbReference>
<dbReference type="PANTHER" id="PTHR44899:SF3">
    <property type="entry name" value="SERINE_THREONINE-PROTEIN KINASE NEK1"/>
    <property type="match status" value="1"/>
</dbReference>
<dbReference type="PANTHER" id="PTHR44899">
    <property type="entry name" value="CAMK FAMILY PROTEIN KINASE"/>
    <property type="match status" value="1"/>
</dbReference>
<feature type="domain" description="Protein kinase" evidence="9">
    <location>
        <begin position="1"/>
        <end position="170"/>
    </location>
</feature>
<dbReference type="GO" id="GO:0005524">
    <property type="term" value="F:ATP binding"/>
    <property type="evidence" value="ECO:0007669"/>
    <property type="project" value="UniProtKB-KW"/>
</dbReference>
<evidence type="ECO:0000259" key="9">
    <source>
        <dbReference type="PROSITE" id="PS50011"/>
    </source>
</evidence>
<dbReference type="FunCoup" id="D8LTX4">
    <property type="interactions" value="29"/>
</dbReference>
<keyword evidence="11" id="KW-1185">Reference proteome</keyword>
<dbReference type="AlphaFoldDB" id="D8LTX4"/>
<reference evidence="10 11" key="1">
    <citation type="journal article" date="2010" name="Nature">
        <title>The Ectocarpus genome and the independent evolution of multicellularity in brown algae.</title>
        <authorList>
            <person name="Cock J.M."/>
            <person name="Sterck L."/>
            <person name="Rouze P."/>
            <person name="Scornet D."/>
            <person name="Allen A.E."/>
            <person name="Amoutzias G."/>
            <person name="Anthouard V."/>
            <person name="Artiguenave F."/>
            <person name="Aury J.M."/>
            <person name="Badger J.H."/>
            <person name="Beszteri B."/>
            <person name="Billiau K."/>
            <person name="Bonnet E."/>
            <person name="Bothwell J.H."/>
            <person name="Bowler C."/>
            <person name="Boyen C."/>
            <person name="Brownlee C."/>
            <person name="Carrano C.J."/>
            <person name="Charrier B."/>
            <person name="Cho G.Y."/>
            <person name="Coelho S.M."/>
            <person name="Collen J."/>
            <person name="Corre E."/>
            <person name="Da Silva C."/>
            <person name="Delage L."/>
            <person name="Delaroque N."/>
            <person name="Dittami S.M."/>
            <person name="Doulbeau S."/>
            <person name="Elias M."/>
            <person name="Farnham G."/>
            <person name="Gachon C.M."/>
            <person name="Gschloessl B."/>
            <person name="Heesch S."/>
            <person name="Jabbari K."/>
            <person name="Jubin C."/>
            <person name="Kawai H."/>
            <person name="Kimura K."/>
            <person name="Kloareg B."/>
            <person name="Kupper F.C."/>
            <person name="Lang D."/>
            <person name="Le Bail A."/>
            <person name="Leblanc C."/>
            <person name="Lerouge P."/>
            <person name="Lohr M."/>
            <person name="Lopez P.J."/>
            <person name="Martens C."/>
            <person name="Maumus F."/>
            <person name="Michel G."/>
            <person name="Miranda-Saavedra D."/>
            <person name="Morales J."/>
            <person name="Moreau H."/>
            <person name="Motomura T."/>
            <person name="Nagasato C."/>
            <person name="Napoli C.A."/>
            <person name="Nelson D.R."/>
            <person name="Nyvall-Collen P."/>
            <person name="Peters A.F."/>
            <person name="Pommier C."/>
            <person name="Potin P."/>
            <person name="Poulain J."/>
            <person name="Quesneville H."/>
            <person name="Read B."/>
            <person name="Rensing S.A."/>
            <person name="Ritter A."/>
            <person name="Rousvoal S."/>
            <person name="Samanta M."/>
            <person name="Samson G."/>
            <person name="Schroeder D.C."/>
            <person name="Segurens B."/>
            <person name="Strittmatter M."/>
            <person name="Tonon T."/>
            <person name="Tregear J.W."/>
            <person name="Valentin K."/>
            <person name="von Dassow P."/>
            <person name="Yamagishi T."/>
            <person name="Van de Peer Y."/>
            <person name="Wincker P."/>
        </authorList>
    </citation>
    <scope>NUCLEOTIDE SEQUENCE [LARGE SCALE GENOMIC DNA]</scope>
    <source>
        <strain evidence="11">Ec32 / CCAP1310/4</strain>
    </source>
</reference>
<evidence type="ECO:0000256" key="8">
    <source>
        <dbReference type="ARBA" id="ARBA00048679"/>
    </source>
</evidence>
<dbReference type="OrthoDB" id="248923at2759"/>
<proteinExistence type="predicted"/>
<evidence type="ECO:0000256" key="6">
    <source>
        <dbReference type="ARBA" id="ARBA00022840"/>
    </source>
</evidence>
<dbReference type="InterPro" id="IPR008271">
    <property type="entry name" value="Ser/Thr_kinase_AS"/>
</dbReference>